<evidence type="ECO:0000259" key="2">
    <source>
        <dbReference type="Pfam" id="PF14297"/>
    </source>
</evidence>
<feature type="region of interest" description="Disordered" evidence="1">
    <location>
        <begin position="97"/>
        <end position="174"/>
    </location>
</feature>
<sequence length="274" mass="31802">MNNYFSHDSNARNSEKLINVRMKYGAEGYGIYFMILERLREEHDYMSIKDYNVIAFDLHVDASKIKSIVEDFGLFVFTEDGEYFYSSGFNKRMALKDEKANRRKEASKKAANKRWGKKDKPTKNQDNANAMPTHNDSNANAMPNDAKEKESKEKESKGNKSKVSNTSPTSPKFEPEDLTLEFLDFWNVYPRQEKKQKAFNEYVFVRNSGISKDLLVKKASEYAKSLKLHGSTGGYVSMPENWLKEQRWTDEYDLTPVSNGTDTDEPQTREDWVR</sequence>
<dbReference type="Proteomes" id="UP000198414">
    <property type="component" value="Unassembled WGS sequence"/>
</dbReference>
<dbReference type="EMBL" id="BCMI01000005">
    <property type="protein sequence ID" value="GAX05416.1"/>
    <property type="molecule type" value="Genomic_DNA"/>
</dbReference>
<organism evidence="3 4">
    <name type="scientific">Secundilactobacillus pentosiphilus</name>
    <dbReference type="NCBI Taxonomy" id="1714682"/>
    <lineage>
        <taxon>Bacteria</taxon>
        <taxon>Bacillati</taxon>
        <taxon>Bacillota</taxon>
        <taxon>Bacilli</taxon>
        <taxon>Lactobacillales</taxon>
        <taxon>Lactobacillaceae</taxon>
        <taxon>Secundilactobacillus</taxon>
    </lineage>
</organism>
<dbReference type="InterPro" id="IPR025400">
    <property type="entry name" value="Lin1244/Lin1753-like_N"/>
</dbReference>
<name>A0A1Z5IUQ8_9LACO</name>
<feature type="region of interest" description="Disordered" evidence="1">
    <location>
        <begin position="253"/>
        <end position="274"/>
    </location>
</feature>
<reference evidence="3 4" key="1">
    <citation type="submission" date="2015-11" db="EMBL/GenBank/DDBJ databases">
        <title>Draft genome sequences of new species of the genus Lactobacillus isolated from orchardgrass silage.</title>
        <authorList>
            <person name="Tohno M."/>
            <person name="Tanizawa Y."/>
            <person name="Arita M."/>
        </authorList>
    </citation>
    <scope>NUCLEOTIDE SEQUENCE [LARGE SCALE GENOMIC DNA]</scope>
    <source>
        <strain evidence="3 4">IWT25</strain>
    </source>
</reference>
<proteinExistence type="predicted"/>
<evidence type="ECO:0000256" key="1">
    <source>
        <dbReference type="SAM" id="MobiDB-lite"/>
    </source>
</evidence>
<feature type="domain" description="Lin1244/Lin1753-like N-terminal" evidence="2">
    <location>
        <begin position="4"/>
        <end position="88"/>
    </location>
</feature>
<evidence type="ECO:0000313" key="4">
    <source>
        <dbReference type="Proteomes" id="UP000198414"/>
    </source>
</evidence>
<protein>
    <recommendedName>
        <fullName evidence="2">Lin1244/Lin1753-like N-terminal domain-containing protein</fullName>
    </recommendedName>
</protein>
<dbReference type="OrthoDB" id="1047417at2"/>
<gene>
    <name evidence="3" type="ORF">IWT25_00720</name>
</gene>
<comment type="caution">
    <text evidence="3">The sequence shown here is derived from an EMBL/GenBank/DDBJ whole genome shotgun (WGS) entry which is preliminary data.</text>
</comment>
<feature type="compositionally biased region" description="Basic and acidic residues" evidence="1">
    <location>
        <begin position="97"/>
        <end position="108"/>
    </location>
</feature>
<dbReference type="Pfam" id="PF14297">
    <property type="entry name" value="Lin1244_N"/>
    <property type="match status" value="1"/>
</dbReference>
<evidence type="ECO:0000313" key="3">
    <source>
        <dbReference type="EMBL" id="GAX05416.1"/>
    </source>
</evidence>
<dbReference type="RefSeq" id="WP_089120723.1">
    <property type="nucleotide sequence ID" value="NZ_BCMI01000005.1"/>
</dbReference>
<feature type="compositionally biased region" description="Basic and acidic residues" evidence="1">
    <location>
        <begin position="145"/>
        <end position="158"/>
    </location>
</feature>
<feature type="compositionally biased region" description="Polar residues" evidence="1">
    <location>
        <begin position="124"/>
        <end position="141"/>
    </location>
</feature>
<accession>A0A1Z5IUQ8</accession>
<dbReference type="AlphaFoldDB" id="A0A1Z5IUQ8"/>